<gene>
    <name evidence="3" type="ORF">CDL15_Pgr004180</name>
    <name evidence="4" type="ORF">CRG98_032067</name>
</gene>
<dbReference type="Pfam" id="PF02298">
    <property type="entry name" value="Cu_bind_like"/>
    <property type="match status" value="1"/>
</dbReference>
<feature type="domain" description="Phytocyanin" evidence="2">
    <location>
        <begin position="52"/>
        <end position="168"/>
    </location>
</feature>
<feature type="chain" id="PRO_5014071978" description="Phytocyanin domain-containing protein" evidence="1">
    <location>
        <begin position="22"/>
        <end position="173"/>
    </location>
</feature>
<dbReference type="SUPFAM" id="SSF49503">
    <property type="entry name" value="Cupredoxins"/>
    <property type="match status" value="1"/>
</dbReference>
<dbReference type="Proteomes" id="UP000197138">
    <property type="component" value="Unassembled WGS sequence"/>
</dbReference>
<reference evidence="5" key="1">
    <citation type="journal article" date="2017" name="Plant J.">
        <title>The pomegranate (Punica granatum L.) genome and the genomics of punicalagin biosynthesis.</title>
        <authorList>
            <person name="Qin G."/>
            <person name="Xu C."/>
            <person name="Ming R."/>
            <person name="Tang H."/>
            <person name="Guyot R."/>
            <person name="Kramer E.M."/>
            <person name="Hu Y."/>
            <person name="Yi X."/>
            <person name="Qi Y."/>
            <person name="Xu X."/>
            <person name="Gao Z."/>
            <person name="Pan H."/>
            <person name="Jian J."/>
            <person name="Tian Y."/>
            <person name="Yue Z."/>
            <person name="Xu Y."/>
        </authorList>
    </citation>
    <scope>NUCLEOTIDE SEQUENCE [LARGE SCALE GENOMIC DNA]</scope>
    <source>
        <strain evidence="5">cv. Dabenzi</strain>
    </source>
</reference>
<dbReference type="EMBL" id="MTKT01001810">
    <property type="protein sequence ID" value="OWM83750.1"/>
    <property type="molecule type" value="Genomic_DNA"/>
</dbReference>
<evidence type="ECO:0000313" key="6">
    <source>
        <dbReference type="Proteomes" id="UP000233551"/>
    </source>
</evidence>
<sequence>MGLKLLAFLVAVAAVAASAAANFGEPNNVNMSNYYYGWGRPRSGSNCSHSSREIIVGGDNRWQFGFDYNSWAFKNNPFYVNDTLVFKYAAPSENNTHPHSVYLFNDFWSFRRCNLKRATMLANTSDGAGDGFKFVLARTWKPYYFACGASNGFHCTNGNMKFFIMPRIRWWNK</sequence>
<keyword evidence="6" id="KW-1185">Reference proteome</keyword>
<evidence type="ECO:0000313" key="4">
    <source>
        <dbReference type="EMBL" id="PKI47477.1"/>
    </source>
</evidence>
<dbReference type="PANTHER" id="PTHR34052:SF1">
    <property type="entry name" value="OS06G0216700 PROTEIN"/>
    <property type="match status" value="1"/>
</dbReference>
<protein>
    <recommendedName>
        <fullName evidence="2">Phytocyanin domain-containing protein</fullName>
    </recommendedName>
</protein>
<evidence type="ECO:0000313" key="3">
    <source>
        <dbReference type="EMBL" id="OWM83750.1"/>
    </source>
</evidence>
<dbReference type="GO" id="GO:0009055">
    <property type="term" value="F:electron transfer activity"/>
    <property type="evidence" value="ECO:0007669"/>
    <property type="project" value="InterPro"/>
</dbReference>
<evidence type="ECO:0000259" key="2">
    <source>
        <dbReference type="PROSITE" id="PS51485"/>
    </source>
</evidence>
<reference evidence="4 6" key="3">
    <citation type="submission" date="2017-11" db="EMBL/GenBank/DDBJ databases">
        <title>De-novo sequencing of pomegranate (Punica granatum L.) genome.</title>
        <authorList>
            <person name="Akparov Z."/>
            <person name="Amiraslanov A."/>
            <person name="Hajiyeva S."/>
            <person name="Abbasov M."/>
            <person name="Kaur K."/>
            <person name="Hamwieh A."/>
            <person name="Solovyev V."/>
            <person name="Salamov A."/>
            <person name="Braich B."/>
            <person name="Kosarev P."/>
            <person name="Mahmoud A."/>
            <person name="Hajiyev E."/>
            <person name="Babayeva S."/>
            <person name="Izzatullayeva V."/>
            <person name="Mammadov A."/>
            <person name="Mammadov A."/>
            <person name="Sharifova S."/>
            <person name="Ojaghi J."/>
            <person name="Eynullazada K."/>
            <person name="Bayramov B."/>
            <person name="Abdulazimova A."/>
            <person name="Shahmuradov I."/>
        </authorList>
    </citation>
    <scope>NUCLEOTIDE SEQUENCE [LARGE SCALE GENOMIC DNA]</scope>
    <source>
        <strain evidence="4">AG2017</strain>
        <strain evidence="6">cv. AG2017</strain>
        <tissue evidence="4">Leaf</tissue>
    </source>
</reference>
<dbReference type="EMBL" id="PGOL01002496">
    <property type="protein sequence ID" value="PKI47477.1"/>
    <property type="molecule type" value="Genomic_DNA"/>
</dbReference>
<dbReference type="PROSITE" id="PS51485">
    <property type="entry name" value="PHYTOCYANIN"/>
    <property type="match status" value="1"/>
</dbReference>
<accession>A0A218XG72</accession>
<evidence type="ECO:0000256" key="1">
    <source>
        <dbReference type="SAM" id="SignalP"/>
    </source>
</evidence>
<feature type="signal peptide" evidence="1">
    <location>
        <begin position="1"/>
        <end position="21"/>
    </location>
</feature>
<dbReference type="AlphaFoldDB" id="A0A218XG72"/>
<dbReference type="InterPro" id="IPR008972">
    <property type="entry name" value="Cupredoxin"/>
</dbReference>
<evidence type="ECO:0000313" key="5">
    <source>
        <dbReference type="Proteomes" id="UP000197138"/>
    </source>
</evidence>
<name>A0A218XG72_PUNGR</name>
<proteinExistence type="predicted"/>
<dbReference type="GeneID" id="116205591"/>
<dbReference type="Gene3D" id="2.60.40.420">
    <property type="entry name" value="Cupredoxins - blue copper proteins"/>
    <property type="match status" value="1"/>
</dbReference>
<dbReference type="Proteomes" id="UP000233551">
    <property type="component" value="Unassembled WGS sequence"/>
</dbReference>
<dbReference type="PANTHER" id="PTHR34052">
    <property type="entry name" value="GLYCINE-RICH PROTEIN-LIKE"/>
    <property type="match status" value="1"/>
</dbReference>
<reference evidence="3" key="2">
    <citation type="submission" date="2017-06" db="EMBL/GenBank/DDBJ databases">
        <title>The pomegranate genome and the genomics of punicalagin biosynthesis.</title>
        <authorList>
            <person name="Xu C."/>
        </authorList>
    </citation>
    <scope>NUCLEOTIDE SEQUENCE [LARGE SCALE GENOMIC DNA]</scope>
    <source>
        <tissue evidence="3">Fresh leaf</tissue>
    </source>
</reference>
<organism evidence="3 5">
    <name type="scientific">Punica granatum</name>
    <name type="common">Pomegranate</name>
    <dbReference type="NCBI Taxonomy" id="22663"/>
    <lineage>
        <taxon>Eukaryota</taxon>
        <taxon>Viridiplantae</taxon>
        <taxon>Streptophyta</taxon>
        <taxon>Embryophyta</taxon>
        <taxon>Tracheophyta</taxon>
        <taxon>Spermatophyta</taxon>
        <taxon>Magnoliopsida</taxon>
        <taxon>eudicotyledons</taxon>
        <taxon>Gunneridae</taxon>
        <taxon>Pentapetalae</taxon>
        <taxon>rosids</taxon>
        <taxon>malvids</taxon>
        <taxon>Myrtales</taxon>
        <taxon>Lythraceae</taxon>
        <taxon>Punica</taxon>
    </lineage>
</organism>
<comment type="caution">
    <text evidence="3">The sequence shown here is derived from an EMBL/GenBank/DDBJ whole genome shotgun (WGS) entry which is preliminary data.</text>
</comment>
<dbReference type="InterPro" id="IPR003245">
    <property type="entry name" value="Phytocyanin_dom"/>
</dbReference>
<keyword evidence="1" id="KW-0732">Signal</keyword>
<dbReference type="OrthoDB" id="1839683at2759"/>
<dbReference type="STRING" id="22663.A0A218XG72"/>